<feature type="transmembrane region" description="Helical" evidence="6">
    <location>
        <begin position="421"/>
        <end position="443"/>
    </location>
</feature>
<keyword evidence="9" id="KW-1185">Reference proteome</keyword>
<keyword evidence="3 6" id="KW-0812">Transmembrane</keyword>
<feature type="transmembrane region" description="Helical" evidence="6">
    <location>
        <begin position="116"/>
        <end position="140"/>
    </location>
</feature>
<dbReference type="InterPro" id="IPR045069">
    <property type="entry name" value="MATE_euk"/>
</dbReference>
<feature type="transmembrane region" description="Helical" evidence="6">
    <location>
        <begin position="269"/>
        <end position="296"/>
    </location>
</feature>
<organism evidence="8 9">
    <name type="scientific">Aphanomyces stellatus</name>
    <dbReference type="NCBI Taxonomy" id="120398"/>
    <lineage>
        <taxon>Eukaryota</taxon>
        <taxon>Sar</taxon>
        <taxon>Stramenopiles</taxon>
        <taxon>Oomycota</taxon>
        <taxon>Saprolegniomycetes</taxon>
        <taxon>Saprolegniales</taxon>
        <taxon>Verrucalvaceae</taxon>
        <taxon>Aphanomyces</taxon>
    </lineage>
</organism>
<reference evidence="8 9" key="1">
    <citation type="submission" date="2019-03" db="EMBL/GenBank/DDBJ databases">
        <authorList>
            <person name="Gaulin E."/>
            <person name="Dumas B."/>
        </authorList>
    </citation>
    <scope>NUCLEOTIDE SEQUENCE [LARGE SCALE GENOMIC DNA]</scope>
    <source>
        <strain evidence="8">CBS 568.67</strain>
    </source>
</reference>
<feature type="transmembrane region" description="Helical" evidence="6">
    <location>
        <begin position="221"/>
        <end position="241"/>
    </location>
</feature>
<dbReference type="Proteomes" id="UP000332933">
    <property type="component" value="Unassembled WGS sequence"/>
</dbReference>
<keyword evidence="5 6" id="KW-0472">Membrane</keyword>
<feature type="transmembrane region" description="Helical" evidence="6">
    <location>
        <begin position="74"/>
        <end position="96"/>
    </location>
</feature>
<sequence>METSPLVSVAPTKSKQLDKTFHAIADVTPSFRHEATALIHFALPIIATLVLELLPGAFAVALVGHLDSPLRKEFVDAVALSNMFLNITGIAIGFGLSSAMDTLCSQTVGAGKLYNLGMYCQSGVLVLGGMFIPSVVLNYHSEYFLLLLHQDPAIAALSGTFSRVSVWCLPGLFLYELAQKVLQAQGIVAPMAYIAVVSNLVYGGLGYYLCYHTELGYLGAAYARAITNSLLPLLAIVYLWWNPVYKEWWPQDHCFSKQWKAALSHVPEFFALGVPGMLMMLIEWCAFEVCTVMAGWMPNPVLSISVQSVLLSLSTQLYAPFLGLGIATTVRVGNALGANEPNRAKMIASAALMLTGATCICMSIGVLLTHEQLALIFISDPASIAATQQALTWFCVFEVGDGMSCATHSLLKGMGKQSIGVWVNTFVFYVVGIPLGAALAFYGGMDIQGLWIGLSTGLLVGFSTYLWFICHVDWQQVAAEAVARSALTT</sequence>
<comment type="subcellular location">
    <subcellularLocation>
        <location evidence="1">Membrane</location>
        <topology evidence="1">Multi-pass membrane protein</topology>
    </subcellularLocation>
</comment>
<evidence type="ECO:0000313" key="8">
    <source>
        <dbReference type="EMBL" id="VFT79305.1"/>
    </source>
</evidence>
<feature type="transmembrane region" description="Helical" evidence="6">
    <location>
        <begin position="449"/>
        <end position="468"/>
    </location>
</feature>
<dbReference type="Pfam" id="PF01554">
    <property type="entry name" value="MatE"/>
    <property type="match status" value="2"/>
</dbReference>
<dbReference type="InterPro" id="IPR002528">
    <property type="entry name" value="MATE_fam"/>
</dbReference>
<dbReference type="GO" id="GO:0042910">
    <property type="term" value="F:xenobiotic transmembrane transporter activity"/>
    <property type="evidence" value="ECO:0007669"/>
    <property type="project" value="InterPro"/>
</dbReference>
<feature type="transmembrane region" description="Helical" evidence="6">
    <location>
        <begin position="187"/>
        <end position="209"/>
    </location>
</feature>
<dbReference type="GO" id="GO:0016020">
    <property type="term" value="C:membrane"/>
    <property type="evidence" value="ECO:0007669"/>
    <property type="project" value="UniProtKB-SubCell"/>
</dbReference>
<evidence type="ECO:0000256" key="2">
    <source>
        <dbReference type="ARBA" id="ARBA00010199"/>
    </source>
</evidence>
<evidence type="ECO:0000313" key="9">
    <source>
        <dbReference type="Proteomes" id="UP000332933"/>
    </source>
</evidence>
<feature type="transmembrane region" description="Helical" evidence="6">
    <location>
        <begin position="308"/>
        <end position="327"/>
    </location>
</feature>
<feature type="transmembrane region" description="Helical" evidence="6">
    <location>
        <begin position="152"/>
        <end position="175"/>
    </location>
</feature>
<dbReference type="GO" id="GO:1990961">
    <property type="term" value="P:xenobiotic detoxification by transmembrane export across the plasma membrane"/>
    <property type="evidence" value="ECO:0007669"/>
    <property type="project" value="InterPro"/>
</dbReference>
<accession>A0A485K9C6</accession>
<evidence type="ECO:0000256" key="1">
    <source>
        <dbReference type="ARBA" id="ARBA00004141"/>
    </source>
</evidence>
<evidence type="ECO:0000256" key="4">
    <source>
        <dbReference type="ARBA" id="ARBA00022989"/>
    </source>
</evidence>
<dbReference type="CDD" id="cd13132">
    <property type="entry name" value="MATE_eukaryotic"/>
    <property type="match status" value="1"/>
</dbReference>
<proteinExistence type="inferred from homology"/>
<feature type="transmembrane region" description="Helical" evidence="6">
    <location>
        <begin position="37"/>
        <end position="62"/>
    </location>
</feature>
<dbReference type="OrthoDB" id="2126698at2759"/>
<evidence type="ECO:0000256" key="6">
    <source>
        <dbReference type="SAM" id="Phobius"/>
    </source>
</evidence>
<gene>
    <name evidence="8" type="primary">Aste57867_2102</name>
    <name evidence="7" type="ORF">As57867_002097</name>
    <name evidence="8" type="ORF">ASTE57867_2102</name>
</gene>
<name>A0A485K9C6_9STRA</name>
<dbReference type="PANTHER" id="PTHR11206">
    <property type="entry name" value="MULTIDRUG RESISTANCE PROTEIN"/>
    <property type="match status" value="1"/>
</dbReference>
<dbReference type="NCBIfam" id="TIGR00797">
    <property type="entry name" value="matE"/>
    <property type="match status" value="1"/>
</dbReference>
<protein>
    <submittedName>
        <fullName evidence="8">Aste57867_2102 protein</fullName>
    </submittedName>
</protein>
<evidence type="ECO:0000256" key="5">
    <source>
        <dbReference type="ARBA" id="ARBA00023136"/>
    </source>
</evidence>
<evidence type="ECO:0000313" key="7">
    <source>
        <dbReference type="EMBL" id="KAF0717785.1"/>
    </source>
</evidence>
<dbReference type="EMBL" id="CAADRA010000215">
    <property type="protein sequence ID" value="VFT79305.1"/>
    <property type="molecule type" value="Genomic_DNA"/>
</dbReference>
<keyword evidence="4 6" id="KW-1133">Transmembrane helix</keyword>
<feature type="transmembrane region" description="Helical" evidence="6">
    <location>
        <begin position="347"/>
        <end position="368"/>
    </location>
</feature>
<reference evidence="7" key="2">
    <citation type="submission" date="2019-06" db="EMBL/GenBank/DDBJ databases">
        <title>Genomics analysis of Aphanomyces spp. identifies a new class of oomycete effector associated with host adaptation.</title>
        <authorList>
            <person name="Gaulin E."/>
        </authorList>
    </citation>
    <scope>NUCLEOTIDE SEQUENCE</scope>
    <source>
        <strain evidence="7">CBS 578.67</strain>
    </source>
</reference>
<dbReference type="EMBL" id="VJMH01000215">
    <property type="protein sequence ID" value="KAF0717785.1"/>
    <property type="molecule type" value="Genomic_DNA"/>
</dbReference>
<dbReference type="GO" id="GO:0015297">
    <property type="term" value="F:antiporter activity"/>
    <property type="evidence" value="ECO:0007669"/>
    <property type="project" value="InterPro"/>
</dbReference>
<evidence type="ECO:0000256" key="3">
    <source>
        <dbReference type="ARBA" id="ARBA00022692"/>
    </source>
</evidence>
<comment type="similarity">
    <text evidence="2">Belongs to the multi antimicrobial extrusion (MATE) (TC 2.A.66.1) family.</text>
</comment>
<dbReference type="AlphaFoldDB" id="A0A485K9C6"/>